<feature type="region of interest" description="Disordered" evidence="1">
    <location>
        <begin position="1"/>
        <end position="26"/>
    </location>
</feature>
<feature type="region of interest" description="Disordered" evidence="1">
    <location>
        <begin position="368"/>
        <end position="389"/>
    </location>
</feature>
<feature type="compositionally biased region" description="Low complexity" evidence="1">
    <location>
        <begin position="100"/>
        <end position="110"/>
    </location>
</feature>
<protein>
    <submittedName>
        <fullName evidence="2">Uncharacterized protein</fullName>
    </submittedName>
</protein>
<gene>
    <name evidence="2" type="ORF">EHYA_03849</name>
</gene>
<feature type="region of interest" description="Disordered" evidence="1">
    <location>
        <begin position="58"/>
        <end position="246"/>
    </location>
</feature>
<proteinExistence type="predicted"/>
<name>A0A401YNJ3_9ACTN</name>
<feature type="compositionally biased region" description="Basic residues" evidence="1">
    <location>
        <begin position="152"/>
        <end position="179"/>
    </location>
</feature>
<comment type="caution">
    <text evidence="2">The sequence shown here is derived from an EMBL/GenBank/DDBJ whole genome shotgun (WGS) entry which is preliminary data.</text>
</comment>
<feature type="region of interest" description="Disordered" evidence="1">
    <location>
        <begin position="282"/>
        <end position="327"/>
    </location>
</feature>
<evidence type="ECO:0000313" key="3">
    <source>
        <dbReference type="Proteomes" id="UP000286931"/>
    </source>
</evidence>
<organism evidence="2 3">
    <name type="scientific">Embleya hyalina</name>
    <dbReference type="NCBI Taxonomy" id="516124"/>
    <lineage>
        <taxon>Bacteria</taxon>
        <taxon>Bacillati</taxon>
        <taxon>Actinomycetota</taxon>
        <taxon>Actinomycetes</taxon>
        <taxon>Kitasatosporales</taxon>
        <taxon>Streptomycetaceae</taxon>
        <taxon>Embleya</taxon>
    </lineage>
</organism>
<accession>A0A401YNJ3</accession>
<feature type="compositionally biased region" description="Low complexity" evidence="1">
    <location>
        <begin position="182"/>
        <end position="232"/>
    </location>
</feature>
<feature type="compositionally biased region" description="Basic residues" evidence="1">
    <location>
        <begin position="299"/>
        <end position="310"/>
    </location>
</feature>
<sequence length="389" mass="41632">MNSSSISGDRSAPRPRLSDAVRTSRPCVRARLRPAVFIGLARGRGRRRWRDVTAARTIRSRATADDPDDRSRPTRTRPTRTRPPCPSNEHTPGVDTPDIAATTTTATASHGRARRRPARPGPGRRLGPGGPHRVRARPTSGARSRRLPPPGPRRRPHTPAHLRPHRHRPDHPGRGRHPHPSSPCARPAARACPARSPPCSTTSGRARASGSWRSAPGSASPPRCSPRASATTPSPPSKPDPTVAAGARAALHRAGHHPRLPVGDGVLGCAEHAPYDRMLSSACADGSSTPGECSARPHPTGRAHRHRRAARPVDPPSLSPPTTATRCRAHGSIGCAPRPVWRSRRCSYEVTDGHHASDGIGLRVARTGTGRENHRSDPNPPRAKVCSMV</sequence>
<reference evidence="2 3" key="1">
    <citation type="submission" date="2018-12" db="EMBL/GenBank/DDBJ databases">
        <title>Draft genome sequence of Embleya hyalina NBRC 13850T.</title>
        <authorList>
            <person name="Komaki H."/>
            <person name="Hosoyama A."/>
            <person name="Kimura A."/>
            <person name="Ichikawa N."/>
            <person name="Tamura T."/>
        </authorList>
    </citation>
    <scope>NUCLEOTIDE SEQUENCE [LARGE SCALE GENOMIC DNA]</scope>
    <source>
        <strain evidence="2 3">NBRC 13850</strain>
    </source>
</reference>
<evidence type="ECO:0000313" key="2">
    <source>
        <dbReference type="EMBL" id="GCD96165.1"/>
    </source>
</evidence>
<dbReference type="AlphaFoldDB" id="A0A401YNJ3"/>
<evidence type="ECO:0000256" key="1">
    <source>
        <dbReference type="SAM" id="MobiDB-lite"/>
    </source>
</evidence>
<dbReference type="EMBL" id="BIFH01000019">
    <property type="protein sequence ID" value="GCD96165.1"/>
    <property type="molecule type" value="Genomic_DNA"/>
</dbReference>
<dbReference type="Proteomes" id="UP000286931">
    <property type="component" value="Unassembled WGS sequence"/>
</dbReference>
<keyword evidence="3" id="KW-1185">Reference proteome</keyword>